<dbReference type="Proteomes" id="UP000030758">
    <property type="component" value="Unassembled WGS sequence"/>
</dbReference>
<evidence type="ECO:0000313" key="1">
    <source>
        <dbReference type="EMBL" id="KFD71069.1"/>
    </source>
</evidence>
<protein>
    <submittedName>
        <fullName evidence="1">Uncharacterized protein</fullName>
    </submittedName>
</protein>
<proteinExistence type="predicted"/>
<name>A0A085NNM3_9BILA</name>
<dbReference type="EMBL" id="KL367484">
    <property type="protein sequence ID" value="KFD71069.1"/>
    <property type="molecule type" value="Genomic_DNA"/>
</dbReference>
<accession>A0A085NNM3</accession>
<dbReference type="AlphaFoldDB" id="A0A085NNM3"/>
<organism evidence="1">
    <name type="scientific">Trichuris suis</name>
    <name type="common">pig whipworm</name>
    <dbReference type="NCBI Taxonomy" id="68888"/>
    <lineage>
        <taxon>Eukaryota</taxon>
        <taxon>Metazoa</taxon>
        <taxon>Ecdysozoa</taxon>
        <taxon>Nematoda</taxon>
        <taxon>Enoplea</taxon>
        <taxon>Dorylaimia</taxon>
        <taxon>Trichinellida</taxon>
        <taxon>Trichuridae</taxon>
        <taxon>Trichuris</taxon>
    </lineage>
</organism>
<reference evidence="1" key="1">
    <citation type="journal article" date="2014" name="Nat. Genet.">
        <title>Genome and transcriptome of the porcine whipworm Trichuris suis.</title>
        <authorList>
            <person name="Jex A.R."/>
            <person name="Nejsum P."/>
            <person name="Schwarz E.M."/>
            <person name="Hu L."/>
            <person name="Young N.D."/>
            <person name="Hall R.S."/>
            <person name="Korhonen P.K."/>
            <person name="Liao S."/>
            <person name="Thamsborg S."/>
            <person name="Xia J."/>
            <person name="Xu P."/>
            <person name="Wang S."/>
            <person name="Scheerlinck J.P."/>
            <person name="Hofmann A."/>
            <person name="Sternberg P.W."/>
            <person name="Wang J."/>
            <person name="Gasser R.B."/>
        </authorList>
    </citation>
    <scope>NUCLEOTIDE SEQUENCE [LARGE SCALE GENOMIC DNA]</scope>
    <source>
        <strain evidence="1">DCEP-RM93F</strain>
    </source>
</reference>
<gene>
    <name evidence="1" type="ORF">M514_16820</name>
</gene>
<sequence length="141" mass="15654">MVRCHLQMRPFLFDDRCDRNWSGKEARQRLVASILDAATRLAVASLQCYLEPSGRRWDCAKYQPMAIHARNLMSAQYCLRSSEASTATLYGGRLCTAGIGCFAIDCVANCNQRLTVAIPAAVFVCPTNEKEKKTKKGSDLS</sequence>